<dbReference type="Proteomes" id="UP000612055">
    <property type="component" value="Unassembled WGS sequence"/>
</dbReference>
<feature type="compositionally biased region" description="Pro residues" evidence="1">
    <location>
        <begin position="24"/>
        <end position="44"/>
    </location>
</feature>
<accession>A0A836C0H9</accession>
<sequence length="136" mass="15206">MYGGFGSYPPPPPRGAKPGKRQPRLPPSPPLEPPNPPPMPPSPPRYNISCMPAGSIIKAWPVTPAQPAVHFQVTRKHTHAYNDAACEALCASMRGRCKSFYYRTDGYCWLLRGIGRAVEGQYDTRRACRIYWPPKK</sequence>
<dbReference type="OrthoDB" id="539444at2759"/>
<reference evidence="2" key="1">
    <citation type="journal article" date="2020" name="bioRxiv">
        <title>Comparative genomics of Chlamydomonas.</title>
        <authorList>
            <person name="Craig R.J."/>
            <person name="Hasan A.R."/>
            <person name="Ness R.W."/>
            <person name="Keightley P.D."/>
        </authorList>
    </citation>
    <scope>NUCLEOTIDE SEQUENCE</scope>
    <source>
        <strain evidence="2">CCAP 11/70</strain>
    </source>
</reference>
<evidence type="ECO:0000256" key="1">
    <source>
        <dbReference type="SAM" id="MobiDB-lite"/>
    </source>
</evidence>
<protein>
    <submittedName>
        <fullName evidence="2">Uncharacterized protein</fullName>
    </submittedName>
</protein>
<dbReference type="EMBL" id="JAEHOE010000022">
    <property type="protein sequence ID" value="KAG2495760.1"/>
    <property type="molecule type" value="Genomic_DNA"/>
</dbReference>
<proteinExistence type="predicted"/>
<evidence type="ECO:0000313" key="3">
    <source>
        <dbReference type="Proteomes" id="UP000612055"/>
    </source>
</evidence>
<evidence type="ECO:0000313" key="2">
    <source>
        <dbReference type="EMBL" id="KAG2495760.1"/>
    </source>
</evidence>
<dbReference type="AlphaFoldDB" id="A0A836C0H9"/>
<name>A0A836C0H9_9CHLO</name>
<feature type="region of interest" description="Disordered" evidence="1">
    <location>
        <begin position="1"/>
        <end position="44"/>
    </location>
</feature>
<gene>
    <name evidence="2" type="ORF">HYH03_006009</name>
</gene>
<keyword evidence="3" id="KW-1185">Reference proteome</keyword>
<comment type="caution">
    <text evidence="2">The sequence shown here is derived from an EMBL/GenBank/DDBJ whole genome shotgun (WGS) entry which is preliminary data.</text>
</comment>
<organism evidence="2 3">
    <name type="scientific">Edaphochlamys debaryana</name>
    <dbReference type="NCBI Taxonomy" id="47281"/>
    <lineage>
        <taxon>Eukaryota</taxon>
        <taxon>Viridiplantae</taxon>
        <taxon>Chlorophyta</taxon>
        <taxon>core chlorophytes</taxon>
        <taxon>Chlorophyceae</taxon>
        <taxon>CS clade</taxon>
        <taxon>Chlamydomonadales</taxon>
        <taxon>Chlamydomonadales incertae sedis</taxon>
        <taxon>Edaphochlamys</taxon>
    </lineage>
</organism>